<organism evidence="1 2">
    <name type="scientific">Neobacillus kokaensis</name>
    <dbReference type="NCBI Taxonomy" id="2759023"/>
    <lineage>
        <taxon>Bacteria</taxon>
        <taxon>Bacillati</taxon>
        <taxon>Bacillota</taxon>
        <taxon>Bacilli</taxon>
        <taxon>Bacillales</taxon>
        <taxon>Bacillaceae</taxon>
        <taxon>Neobacillus</taxon>
    </lineage>
</organism>
<dbReference type="Proteomes" id="UP000637074">
    <property type="component" value="Unassembled WGS sequence"/>
</dbReference>
<comment type="caution">
    <text evidence="1">The sequence shown here is derived from an EMBL/GenBank/DDBJ whole genome shotgun (WGS) entry which is preliminary data.</text>
</comment>
<dbReference type="RefSeq" id="WP_191276023.1">
    <property type="nucleotide sequence ID" value="NZ_BNDS01000024.1"/>
</dbReference>
<dbReference type="EMBL" id="BNDS01000024">
    <property type="protein sequence ID" value="GHI00534.1"/>
    <property type="molecule type" value="Genomic_DNA"/>
</dbReference>
<reference evidence="1 2" key="1">
    <citation type="journal article" date="2022" name="Int. J. Syst. Evol. Microbiol.">
        <title>Neobacillus kokaensis sp. nov., isolated from soil.</title>
        <authorList>
            <person name="Yuki K."/>
            <person name="Matsubara H."/>
            <person name="Yamaguchi S."/>
        </authorList>
    </citation>
    <scope>NUCLEOTIDE SEQUENCE [LARGE SCALE GENOMIC DNA]</scope>
    <source>
        <strain evidence="1 2">LOB 377</strain>
    </source>
</reference>
<evidence type="ECO:0000313" key="2">
    <source>
        <dbReference type="Proteomes" id="UP000637074"/>
    </source>
</evidence>
<proteinExistence type="predicted"/>
<gene>
    <name evidence="1" type="ORF">AM1BK_40760</name>
</gene>
<sequence length="106" mass="12081">MNITTIIELQNHEVEAIAGAKLVFAQEQIEENIIETCVECFQPEDSDESLTTEEAMEKVFNSLQQQGIIPPSVMDFSFEMPSCERLRRKNDQEADVPQKVILTFMA</sequence>
<name>A0ABQ3N9S4_9BACI</name>
<keyword evidence="2" id="KW-1185">Reference proteome</keyword>
<evidence type="ECO:0000313" key="1">
    <source>
        <dbReference type="EMBL" id="GHI00534.1"/>
    </source>
</evidence>
<protein>
    <submittedName>
        <fullName evidence="1">Uncharacterized protein</fullName>
    </submittedName>
</protein>
<accession>A0ABQ3N9S4</accession>